<dbReference type="Pfam" id="PF00381">
    <property type="entry name" value="PTS-HPr"/>
    <property type="match status" value="1"/>
</dbReference>
<reference evidence="2 3" key="1">
    <citation type="submission" date="2021-11" db="EMBL/GenBank/DDBJ databases">
        <title>Lacrimispora sp. nov. NSJ-141 isolated from human feces.</title>
        <authorList>
            <person name="Abdugheni R."/>
        </authorList>
    </citation>
    <scope>NUCLEOTIDE SEQUENCE [LARGE SCALE GENOMIC DNA]</scope>
    <source>
        <strain evidence="2 3">NSJ-141</strain>
    </source>
</reference>
<sequence length="78" mass="9185">MRKRIQIHEADDIMKINRIVSQYTYDIWIHSKSGMVDAKSLLGMFILSLKEDMFVVVEDDIDAGKLFEELKDYLEEES</sequence>
<evidence type="ECO:0000313" key="2">
    <source>
        <dbReference type="EMBL" id="MCD2491634.1"/>
    </source>
</evidence>
<dbReference type="Gene3D" id="3.30.1340.10">
    <property type="entry name" value="HPr-like"/>
    <property type="match status" value="1"/>
</dbReference>
<organism evidence="2 3">
    <name type="scientific">Lientehia hominis</name>
    <dbReference type="NCBI Taxonomy" id="2897778"/>
    <lineage>
        <taxon>Bacteria</taxon>
        <taxon>Bacillati</taxon>
        <taxon>Bacillota</taxon>
        <taxon>Clostridia</taxon>
        <taxon>Lachnospirales</taxon>
        <taxon>Lachnospiraceae</taxon>
        <taxon>Lientehia</taxon>
    </lineage>
</organism>
<feature type="domain" description="HPr" evidence="1">
    <location>
        <begin position="14"/>
        <end position="75"/>
    </location>
</feature>
<dbReference type="SUPFAM" id="SSF55594">
    <property type="entry name" value="HPr-like"/>
    <property type="match status" value="1"/>
</dbReference>
<dbReference type="AlphaFoldDB" id="A0AAP2W9D9"/>
<evidence type="ECO:0000313" key="3">
    <source>
        <dbReference type="Proteomes" id="UP001299265"/>
    </source>
</evidence>
<dbReference type="InterPro" id="IPR000032">
    <property type="entry name" value="HPr-like"/>
</dbReference>
<evidence type="ECO:0000259" key="1">
    <source>
        <dbReference type="Pfam" id="PF00381"/>
    </source>
</evidence>
<dbReference type="Proteomes" id="UP001299265">
    <property type="component" value="Unassembled WGS sequence"/>
</dbReference>
<dbReference type="EMBL" id="JAJNOR010000001">
    <property type="protein sequence ID" value="MCD2491634.1"/>
    <property type="molecule type" value="Genomic_DNA"/>
</dbReference>
<keyword evidence="3" id="KW-1185">Reference proteome</keyword>
<dbReference type="RefSeq" id="WP_231061549.1">
    <property type="nucleotide sequence ID" value="NZ_JAJNOR010000001.1"/>
</dbReference>
<accession>A0AAP2W9D9</accession>
<dbReference type="InterPro" id="IPR035895">
    <property type="entry name" value="HPr-like_sf"/>
</dbReference>
<comment type="caution">
    <text evidence="2">The sequence shown here is derived from an EMBL/GenBank/DDBJ whole genome shotgun (WGS) entry which is preliminary data.</text>
</comment>
<gene>
    <name evidence="2" type="ORF">LQE92_03220</name>
</gene>
<protein>
    <submittedName>
        <fullName evidence="2">HPr family phosphocarrier protein</fullName>
    </submittedName>
</protein>
<proteinExistence type="predicted"/>
<name>A0AAP2W9D9_9FIRM</name>